<evidence type="ECO:0000313" key="2">
    <source>
        <dbReference type="Proteomes" id="UP000198211"/>
    </source>
</evidence>
<proteinExistence type="predicted"/>
<dbReference type="AlphaFoldDB" id="A0A225W910"/>
<organism evidence="1 2">
    <name type="scientific">Phytophthora megakarya</name>
    <dbReference type="NCBI Taxonomy" id="4795"/>
    <lineage>
        <taxon>Eukaryota</taxon>
        <taxon>Sar</taxon>
        <taxon>Stramenopiles</taxon>
        <taxon>Oomycota</taxon>
        <taxon>Peronosporomycetes</taxon>
        <taxon>Peronosporales</taxon>
        <taxon>Peronosporaceae</taxon>
        <taxon>Phytophthora</taxon>
    </lineage>
</organism>
<gene>
    <name evidence="1" type="ORF">PHMEG_00013174</name>
</gene>
<reference evidence="2" key="1">
    <citation type="submission" date="2017-03" db="EMBL/GenBank/DDBJ databases">
        <title>Phytopthora megakarya and P. palmivora, two closely related causual agents of cacao black pod achieved similar genome size and gene model numbers by different mechanisms.</title>
        <authorList>
            <person name="Ali S."/>
            <person name="Shao J."/>
            <person name="Larry D.J."/>
            <person name="Kronmiller B."/>
            <person name="Shen D."/>
            <person name="Strem M.D."/>
            <person name="Melnick R.L."/>
            <person name="Guiltinan M.J."/>
            <person name="Tyler B.M."/>
            <person name="Meinhardt L.W."/>
            <person name="Bailey B.A."/>
        </authorList>
    </citation>
    <scope>NUCLEOTIDE SEQUENCE [LARGE SCALE GENOMIC DNA]</scope>
    <source>
        <strain evidence="2">zdho120</strain>
    </source>
</reference>
<sequence>MLDDVLEIAWDDLSHHEEHDADLLDTPVRSLERGCKRVMRVTIEELELAPAVYLREGTKLDKLRKILNYRRRIFLGDGNAAPAPPRVVGCDLDVGDAKRIALRARQIASRCLMKLVKTGLMEHPRSEWLSPFVIVLKKNGEEIRKYVLIIGILIS</sequence>
<protein>
    <recommendedName>
        <fullName evidence="3">Reverse transcriptase</fullName>
    </recommendedName>
</protein>
<keyword evidence="2" id="KW-1185">Reference proteome</keyword>
<accession>A0A225W910</accession>
<name>A0A225W910_9STRA</name>
<dbReference type="Proteomes" id="UP000198211">
    <property type="component" value="Unassembled WGS sequence"/>
</dbReference>
<comment type="caution">
    <text evidence="1">The sequence shown here is derived from an EMBL/GenBank/DDBJ whole genome shotgun (WGS) entry which is preliminary data.</text>
</comment>
<dbReference type="EMBL" id="NBNE01001566">
    <property type="protein sequence ID" value="OWZ13487.1"/>
    <property type="molecule type" value="Genomic_DNA"/>
</dbReference>
<evidence type="ECO:0008006" key="3">
    <source>
        <dbReference type="Google" id="ProtNLM"/>
    </source>
</evidence>
<evidence type="ECO:0000313" key="1">
    <source>
        <dbReference type="EMBL" id="OWZ13487.1"/>
    </source>
</evidence>